<evidence type="ECO:0000256" key="3">
    <source>
        <dbReference type="ARBA" id="ARBA00004496"/>
    </source>
</evidence>
<feature type="region of interest" description="Disordered" evidence="17">
    <location>
        <begin position="414"/>
        <end position="438"/>
    </location>
</feature>
<evidence type="ECO:0000256" key="4">
    <source>
        <dbReference type="ARBA" id="ARBA00012438"/>
    </source>
</evidence>
<proteinExistence type="predicted"/>
<feature type="transmembrane region" description="Helical" evidence="18">
    <location>
        <begin position="62"/>
        <end position="81"/>
    </location>
</feature>
<feature type="transmembrane region" description="Helical" evidence="18">
    <location>
        <begin position="93"/>
        <end position="118"/>
    </location>
</feature>
<keyword evidence="12" id="KW-0902">Two-component regulatory system</keyword>
<dbReference type="GO" id="GO:0000155">
    <property type="term" value="F:phosphorelay sensor kinase activity"/>
    <property type="evidence" value="ECO:0007669"/>
    <property type="project" value="InterPro"/>
</dbReference>
<dbReference type="PIRSF" id="PIRSF037434">
    <property type="entry name" value="STHK_ChrS"/>
    <property type="match status" value="1"/>
</dbReference>
<evidence type="ECO:0000256" key="14">
    <source>
        <dbReference type="ARBA" id="ARBA00024827"/>
    </source>
</evidence>
<evidence type="ECO:0000313" key="21">
    <source>
        <dbReference type="Proteomes" id="UP000580718"/>
    </source>
</evidence>
<evidence type="ECO:0000256" key="9">
    <source>
        <dbReference type="ARBA" id="ARBA00022723"/>
    </source>
</evidence>
<feature type="transmembrane region" description="Helical" evidence="18">
    <location>
        <begin position="163"/>
        <end position="181"/>
    </location>
</feature>
<dbReference type="EC" id="2.7.13.3" evidence="4"/>
<keyword evidence="7" id="KW-0963">Cytoplasm</keyword>
<keyword evidence="8" id="KW-0808">Transferase</keyword>
<evidence type="ECO:0000256" key="6">
    <source>
        <dbReference type="ARBA" id="ARBA00022485"/>
    </source>
</evidence>
<feature type="coiled-coil region" evidence="16">
    <location>
        <begin position="180"/>
        <end position="207"/>
    </location>
</feature>
<comment type="catalytic activity">
    <reaction evidence="1">
        <text>ATP + protein L-histidine = ADP + protein N-phospho-L-histidine.</text>
        <dbReference type="EC" id="2.7.13.3"/>
    </reaction>
</comment>
<dbReference type="PRINTS" id="PR00344">
    <property type="entry name" value="BCTRLSENSOR"/>
</dbReference>
<dbReference type="PANTHER" id="PTHR24421">
    <property type="entry name" value="NITRATE/NITRITE SENSOR PROTEIN NARX-RELATED"/>
    <property type="match status" value="1"/>
</dbReference>
<feature type="domain" description="Histidine kinase" evidence="19">
    <location>
        <begin position="326"/>
        <end position="412"/>
    </location>
</feature>
<evidence type="ECO:0000256" key="8">
    <source>
        <dbReference type="ARBA" id="ARBA00022679"/>
    </source>
</evidence>
<comment type="function">
    <text evidence="14">Member of the two-component regulatory system NreB/NreC involved in the control of dissimilatory nitrate/nitrite reduction in response to oxygen. NreB functions as a direct oxygen sensor histidine kinase which is autophosphorylated, in the absence of oxygen, probably at the conserved histidine residue, and transfers its phosphate group probably to a conserved aspartate residue of NreC. NreB/NreC activates the expression of the nitrate (narGHJI) and nitrite (nir) reductase operons, as well as the putative nitrate transporter gene narT.</text>
</comment>
<evidence type="ECO:0000256" key="15">
    <source>
        <dbReference type="ARBA" id="ARBA00030800"/>
    </source>
</evidence>
<dbReference type="CDD" id="cd16917">
    <property type="entry name" value="HATPase_UhpB-NarQ-NarX-like"/>
    <property type="match status" value="1"/>
</dbReference>
<reference evidence="20 21" key="1">
    <citation type="submission" date="2020-08" db="EMBL/GenBank/DDBJ databases">
        <title>Sequencing the genomes of 1000 actinobacteria strains.</title>
        <authorList>
            <person name="Klenk H.-P."/>
        </authorList>
    </citation>
    <scope>NUCLEOTIDE SEQUENCE [LARGE SCALE GENOMIC DNA]</scope>
    <source>
        <strain evidence="20 21">DSM 16678</strain>
    </source>
</reference>
<dbReference type="PROSITE" id="PS50109">
    <property type="entry name" value="HIS_KIN"/>
    <property type="match status" value="1"/>
</dbReference>
<evidence type="ECO:0000256" key="13">
    <source>
        <dbReference type="ARBA" id="ARBA00023014"/>
    </source>
</evidence>
<dbReference type="SMART" id="SM00387">
    <property type="entry name" value="HATPase_c"/>
    <property type="match status" value="1"/>
</dbReference>
<protein>
    <recommendedName>
        <fullName evidence="5">Oxygen sensor histidine kinase NreB</fullName>
        <ecNumber evidence="4">2.7.13.3</ecNumber>
    </recommendedName>
    <alternativeName>
        <fullName evidence="15">Nitrogen regulation protein B</fullName>
    </alternativeName>
</protein>
<accession>A0A839Y120</accession>
<dbReference type="EMBL" id="JACIBU010000001">
    <property type="protein sequence ID" value="MBB3676469.1"/>
    <property type="molecule type" value="Genomic_DNA"/>
</dbReference>
<dbReference type="RefSeq" id="WP_258372763.1">
    <property type="nucleotide sequence ID" value="NZ_JACIBU010000001.1"/>
</dbReference>
<feature type="compositionally biased region" description="Basic and acidic residues" evidence="17">
    <location>
        <begin position="424"/>
        <end position="438"/>
    </location>
</feature>
<keyword evidence="18" id="KW-1133">Transmembrane helix</keyword>
<feature type="transmembrane region" description="Helical" evidence="18">
    <location>
        <begin position="130"/>
        <end position="151"/>
    </location>
</feature>
<evidence type="ECO:0000256" key="18">
    <source>
        <dbReference type="SAM" id="Phobius"/>
    </source>
</evidence>
<keyword evidence="6" id="KW-0004">4Fe-4S</keyword>
<keyword evidence="18" id="KW-0472">Membrane</keyword>
<evidence type="ECO:0000256" key="7">
    <source>
        <dbReference type="ARBA" id="ARBA00022490"/>
    </source>
</evidence>
<dbReference type="GO" id="GO:0051539">
    <property type="term" value="F:4 iron, 4 sulfur cluster binding"/>
    <property type="evidence" value="ECO:0007669"/>
    <property type="project" value="UniProtKB-KW"/>
</dbReference>
<dbReference type="Gene3D" id="1.20.5.1930">
    <property type="match status" value="1"/>
</dbReference>
<evidence type="ECO:0000256" key="10">
    <source>
        <dbReference type="ARBA" id="ARBA00022777"/>
    </source>
</evidence>
<evidence type="ECO:0000256" key="2">
    <source>
        <dbReference type="ARBA" id="ARBA00001966"/>
    </source>
</evidence>
<comment type="cofactor">
    <cofactor evidence="2">
        <name>[4Fe-4S] cluster</name>
        <dbReference type="ChEBI" id="CHEBI:49883"/>
    </cofactor>
</comment>
<dbReference type="InterPro" id="IPR017205">
    <property type="entry name" value="Sig_transdc_His_kinase_ChrS"/>
</dbReference>
<dbReference type="InterPro" id="IPR011712">
    <property type="entry name" value="Sig_transdc_His_kin_sub3_dim/P"/>
</dbReference>
<evidence type="ECO:0000313" key="20">
    <source>
        <dbReference type="EMBL" id="MBB3676469.1"/>
    </source>
</evidence>
<sequence length="438" mass="45614">MRTRSRAAAVASWGGDGGPPLSERGWRTAVVVWHLVVAGMVGTALVRAAVVVDADGGPRALLVGALLALVVGWVALGAPALTSRDPRRATAYLALLVAVIGVVAWIEPSLLFLMFLAYPQVWFIVPSVPAGVVWTVVLAGASTAGPFLAWARGDEPLWGPGETLVGMVFSLAMGLWVHGLLAKSQERADLIQQLEATRAELAEAHHQQGVTAERERWAREVHDTLAQGYTSIVVLAQTATGQLATDPGAAAERVALIEEVARENLAEARAMVAAFAPVALDSATLVEALQRLTERFGRETGLATRLDTAALGVGGSGLTRTEEIVLLRGAQEALANVRRHASASAVVLRVSRVGGVVAVHVEDDGVGFDPATAAGVGLAGLRDRAEQVGGAVDVASAPGRGTRVTVRVPAAKATAEAASQRAPASEERIEAGVEPWHR</sequence>
<evidence type="ECO:0000256" key="16">
    <source>
        <dbReference type="SAM" id="Coils"/>
    </source>
</evidence>
<keyword evidence="13" id="KW-0411">Iron-sulfur</keyword>
<comment type="subcellular location">
    <subcellularLocation>
        <location evidence="3">Cytoplasm</location>
    </subcellularLocation>
</comment>
<evidence type="ECO:0000256" key="17">
    <source>
        <dbReference type="SAM" id="MobiDB-lite"/>
    </source>
</evidence>
<dbReference type="Pfam" id="PF02518">
    <property type="entry name" value="HATPase_c"/>
    <property type="match status" value="1"/>
</dbReference>
<keyword evidence="9" id="KW-0479">Metal-binding</keyword>
<dbReference type="GO" id="GO:0005737">
    <property type="term" value="C:cytoplasm"/>
    <property type="evidence" value="ECO:0007669"/>
    <property type="project" value="UniProtKB-SubCell"/>
</dbReference>
<comment type="caution">
    <text evidence="20">The sequence shown here is derived from an EMBL/GenBank/DDBJ whole genome shotgun (WGS) entry which is preliminary data.</text>
</comment>
<gene>
    <name evidence="20" type="ORF">FHX36_002204</name>
</gene>
<dbReference type="InterPro" id="IPR003594">
    <property type="entry name" value="HATPase_dom"/>
</dbReference>
<dbReference type="Pfam" id="PF07730">
    <property type="entry name" value="HisKA_3"/>
    <property type="match status" value="1"/>
</dbReference>
<dbReference type="InterPro" id="IPR036890">
    <property type="entry name" value="HATPase_C_sf"/>
</dbReference>
<dbReference type="InterPro" id="IPR050482">
    <property type="entry name" value="Sensor_HK_TwoCompSys"/>
</dbReference>
<evidence type="ECO:0000259" key="19">
    <source>
        <dbReference type="PROSITE" id="PS50109"/>
    </source>
</evidence>
<dbReference type="Gene3D" id="3.30.565.10">
    <property type="entry name" value="Histidine kinase-like ATPase, C-terminal domain"/>
    <property type="match status" value="1"/>
</dbReference>
<keyword evidence="10 20" id="KW-0418">Kinase</keyword>
<keyword evidence="11" id="KW-0408">Iron</keyword>
<evidence type="ECO:0000256" key="11">
    <source>
        <dbReference type="ARBA" id="ARBA00023004"/>
    </source>
</evidence>
<evidence type="ECO:0000256" key="5">
    <source>
        <dbReference type="ARBA" id="ARBA00017322"/>
    </source>
</evidence>
<dbReference type="SUPFAM" id="SSF55874">
    <property type="entry name" value="ATPase domain of HSP90 chaperone/DNA topoisomerase II/histidine kinase"/>
    <property type="match status" value="1"/>
</dbReference>
<dbReference type="GO" id="GO:0046872">
    <property type="term" value="F:metal ion binding"/>
    <property type="evidence" value="ECO:0007669"/>
    <property type="project" value="UniProtKB-KW"/>
</dbReference>
<keyword evidence="18" id="KW-0812">Transmembrane</keyword>
<dbReference type="AlphaFoldDB" id="A0A839Y120"/>
<keyword evidence="16" id="KW-0175">Coiled coil</keyword>
<dbReference type="Proteomes" id="UP000580718">
    <property type="component" value="Unassembled WGS sequence"/>
</dbReference>
<name>A0A839Y120_9ACTN</name>
<evidence type="ECO:0000256" key="1">
    <source>
        <dbReference type="ARBA" id="ARBA00000085"/>
    </source>
</evidence>
<dbReference type="PANTHER" id="PTHR24421:SF62">
    <property type="entry name" value="SENSORY TRANSDUCTION HISTIDINE KINASE"/>
    <property type="match status" value="1"/>
</dbReference>
<dbReference type="InterPro" id="IPR005467">
    <property type="entry name" value="His_kinase_dom"/>
</dbReference>
<organism evidence="20 21">
    <name type="scientific">Modestobacter versicolor</name>
    <dbReference type="NCBI Taxonomy" id="429133"/>
    <lineage>
        <taxon>Bacteria</taxon>
        <taxon>Bacillati</taxon>
        <taxon>Actinomycetota</taxon>
        <taxon>Actinomycetes</taxon>
        <taxon>Geodermatophilales</taxon>
        <taxon>Geodermatophilaceae</taxon>
        <taxon>Modestobacter</taxon>
    </lineage>
</organism>
<dbReference type="GO" id="GO:0046983">
    <property type="term" value="F:protein dimerization activity"/>
    <property type="evidence" value="ECO:0007669"/>
    <property type="project" value="InterPro"/>
</dbReference>
<dbReference type="InterPro" id="IPR004358">
    <property type="entry name" value="Sig_transdc_His_kin-like_C"/>
</dbReference>
<feature type="transmembrane region" description="Helical" evidence="18">
    <location>
        <begin position="30"/>
        <end position="50"/>
    </location>
</feature>
<dbReference type="GO" id="GO:0016020">
    <property type="term" value="C:membrane"/>
    <property type="evidence" value="ECO:0007669"/>
    <property type="project" value="InterPro"/>
</dbReference>
<evidence type="ECO:0000256" key="12">
    <source>
        <dbReference type="ARBA" id="ARBA00023012"/>
    </source>
</evidence>